<dbReference type="InterPro" id="IPR051797">
    <property type="entry name" value="TrmB-like"/>
</dbReference>
<evidence type="ECO:0000259" key="1">
    <source>
        <dbReference type="Pfam" id="PF01978"/>
    </source>
</evidence>
<dbReference type="Pfam" id="PF01978">
    <property type="entry name" value="TrmB"/>
    <property type="match status" value="1"/>
</dbReference>
<reference evidence="3" key="1">
    <citation type="submission" date="2016-10" db="EMBL/GenBank/DDBJ databases">
        <authorList>
            <person name="Varghese N."/>
            <person name="Submissions S."/>
        </authorList>
    </citation>
    <scope>NUCLEOTIDE SEQUENCE [LARGE SCALE GENOMIC DNA]</scope>
    <source>
        <strain evidence="3">CGMCC 1.10119</strain>
    </source>
</reference>
<dbReference type="PANTHER" id="PTHR34293">
    <property type="entry name" value="HTH-TYPE TRANSCRIPTIONAL REGULATOR TRMBL2"/>
    <property type="match status" value="1"/>
</dbReference>
<accession>A0A1G9ZX96</accession>
<dbReference type="Gene3D" id="1.10.10.10">
    <property type="entry name" value="Winged helix-like DNA-binding domain superfamily/Winged helix DNA-binding domain"/>
    <property type="match status" value="1"/>
</dbReference>
<evidence type="ECO:0000313" key="3">
    <source>
        <dbReference type="Proteomes" id="UP000199451"/>
    </source>
</evidence>
<evidence type="ECO:0000313" key="2">
    <source>
        <dbReference type="EMBL" id="SDN26192.1"/>
    </source>
</evidence>
<keyword evidence="3" id="KW-1185">Reference proteome</keyword>
<gene>
    <name evidence="2" type="ORF">SAMN04487949_3761</name>
</gene>
<protein>
    <submittedName>
        <fullName evidence="2">Sugar-specific transcriptional regulator TrmB</fullName>
    </submittedName>
</protein>
<dbReference type="InterPro" id="IPR036390">
    <property type="entry name" value="WH_DNA-bd_sf"/>
</dbReference>
<proteinExistence type="predicted"/>
<dbReference type="EMBL" id="FNHL01000009">
    <property type="protein sequence ID" value="SDN26192.1"/>
    <property type="molecule type" value="Genomic_DNA"/>
</dbReference>
<feature type="domain" description="Transcription regulator TrmB N-terminal" evidence="1">
    <location>
        <begin position="18"/>
        <end position="84"/>
    </location>
</feature>
<organism evidence="2 3">
    <name type="scientific">Halogranum gelatinilyticum</name>
    <dbReference type="NCBI Taxonomy" id="660521"/>
    <lineage>
        <taxon>Archaea</taxon>
        <taxon>Methanobacteriati</taxon>
        <taxon>Methanobacteriota</taxon>
        <taxon>Stenosarchaea group</taxon>
        <taxon>Halobacteria</taxon>
        <taxon>Halobacteriales</taxon>
        <taxon>Haloferacaceae</taxon>
    </lineage>
</organism>
<dbReference type="PANTHER" id="PTHR34293:SF1">
    <property type="entry name" value="HTH-TYPE TRANSCRIPTIONAL REGULATOR TRMBL2"/>
    <property type="match status" value="1"/>
</dbReference>
<name>A0A1G9ZX96_9EURY</name>
<dbReference type="InterPro" id="IPR002831">
    <property type="entry name" value="Tscrpt_reg_TrmB_N"/>
</dbReference>
<dbReference type="STRING" id="660521.SAMN04487949_3761"/>
<dbReference type="Proteomes" id="UP000199451">
    <property type="component" value="Unassembled WGS sequence"/>
</dbReference>
<dbReference type="InterPro" id="IPR036388">
    <property type="entry name" value="WH-like_DNA-bd_sf"/>
</dbReference>
<dbReference type="SUPFAM" id="SSF46785">
    <property type="entry name" value="Winged helix' DNA-binding domain"/>
    <property type="match status" value="1"/>
</dbReference>
<dbReference type="AlphaFoldDB" id="A0A1G9ZX96"/>
<sequence>MGVSQRMSDGEHEAVESLEQLGLSNYEARVFVALQKLGTGTAREIHQVADVPRSQVYGAADELEERGLVEVQQSTPKRYRPVSLDAARTRLTERIECNKSRAFDYLETVQRDQRGEETRDDVWTVRGRDSVDDRTVDLAKEATDWLVFAAAEPSSVPDALVETLLERAAAGVDVTVASESPEVRARFADAPFTVAEPAYEPPTDFMGRVLLCDGTVVLLSVLADADLPDVTEETAIWSADTAMAAVLAQIIRGNIMSIMDADTSSN</sequence>